<name>A0A7J0BKM7_9BACT</name>
<dbReference type="Proteomes" id="UP000503840">
    <property type="component" value="Unassembled WGS sequence"/>
</dbReference>
<dbReference type="SUPFAM" id="SSF56731">
    <property type="entry name" value="DNA primase core"/>
    <property type="match status" value="1"/>
</dbReference>
<organism evidence="2 3">
    <name type="scientific">Desulfovibrio subterraneus</name>
    <dbReference type="NCBI Taxonomy" id="2718620"/>
    <lineage>
        <taxon>Bacteria</taxon>
        <taxon>Pseudomonadati</taxon>
        <taxon>Thermodesulfobacteriota</taxon>
        <taxon>Desulfovibrionia</taxon>
        <taxon>Desulfovibrionales</taxon>
        <taxon>Desulfovibrionaceae</taxon>
        <taxon>Desulfovibrio</taxon>
    </lineage>
</organism>
<dbReference type="EMBL" id="BLVO01000013">
    <property type="protein sequence ID" value="GFM34230.1"/>
    <property type="molecule type" value="Genomic_DNA"/>
</dbReference>
<dbReference type="RefSeq" id="WP_174405842.1">
    <property type="nucleotide sequence ID" value="NZ_BLVO01000013.1"/>
</dbReference>
<sequence>MSGFDIPARDVVQALLADPRFQLKERGGYLRGGPCPGCGRNELFISMEKPWVMKCSRANKCAWEEPVRELLPELFENFVDRYPPTEAEPDRTANVYLGMNRGFDLSKIRGWYDQGTYQYPHSSYFTPTVRFYLDKEKNVYWQRLIKPLADAQNKGKARFNGDYKGMVWAPPTLTIEKGDRVFIVEGIFHAIALYHVGIKAVAALSSSNFPDAFIEAHRDKKVCWVLALDGDKAGADYTKRHAAKLQVLQQRYEVCRLPGKQDWDDLFRAGRITDKFISDCMYYGRLFMSETANEKAYHYYVRHESKYFIIDFENQLYRVEAGQKLSEALETAAITRRNKAEEEGDEDGAAKESIAALRRAILESPRGWDMFLQHADLDQIANVYPECLYHEADELVESKQFYVFRINYPRKAPVIVKLEGTYLTSSLNFSSALINKAPWAEFSGTNGDFLYLRKKWMDIAQDRNIRMVQYMGYVKALNAYVYENRAYHKGKEIPLNQDGFFQVGKHGVRPHLRGVHIHTDGAFNPDWLEDYIRVFHWQGLALLAFWLGSLFAQQIREAQKSYPFFELTGEPGAGKSTVLEFLWKCCGRDDYEGLDLLKATDAGRRRAFSQLSNLPIVLIESDRDDGRKDGRSRQFDFDHCKAFYNGRGTGARGVNNSGNEVDESLFQASLVIAQNAEVGGSDALLERIVHCHADKHHHGSGTRELARWFERQTVESVGGFLRTALRSEQRILEVYFAAFERFERQFTPHIKSERVNKNHAQVAAAGAALSVLFPQMTEQRVALLGDYLMERAQTRMERLASDHPLVEDFWETFHYLNSETRTRKHGWLNHSKDENLIVLHLKEVAAACRDEGLPAPDLLQLKRLLMHSNKHKLVAKNKTYRSRWTGASARYWHFSS</sequence>
<reference evidence="2 3" key="1">
    <citation type="submission" date="2020-05" db="EMBL/GenBank/DDBJ databases">
        <title>Draft genome sequence of Desulfovibrio sp. strain HN2T.</title>
        <authorList>
            <person name="Ueno A."/>
            <person name="Tamazawa S."/>
            <person name="Tamamura S."/>
            <person name="Murakami T."/>
            <person name="Kiyama T."/>
            <person name="Inomata H."/>
            <person name="Amano Y."/>
            <person name="Miyakawa K."/>
            <person name="Tamaki H."/>
            <person name="Naganuma T."/>
            <person name="Kaneko K."/>
        </authorList>
    </citation>
    <scope>NUCLEOTIDE SEQUENCE [LARGE SCALE GENOMIC DNA]</scope>
    <source>
        <strain evidence="2 3">HN2</strain>
    </source>
</reference>
<dbReference type="InterPro" id="IPR050219">
    <property type="entry name" value="DnaG_primase"/>
</dbReference>
<comment type="caution">
    <text evidence="2">The sequence shown here is derived from an EMBL/GenBank/DDBJ whole genome shotgun (WGS) entry which is preliminary data.</text>
</comment>
<evidence type="ECO:0000259" key="1">
    <source>
        <dbReference type="PROSITE" id="PS50880"/>
    </source>
</evidence>
<proteinExistence type="predicted"/>
<dbReference type="PROSITE" id="PS50880">
    <property type="entry name" value="TOPRIM"/>
    <property type="match status" value="1"/>
</dbReference>
<dbReference type="PANTHER" id="PTHR30313:SF2">
    <property type="entry name" value="DNA PRIMASE"/>
    <property type="match status" value="1"/>
</dbReference>
<gene>
    <name evidence="2" type="primary">orf37</name>
    <name evidence="2" type="ORF">DSM101010T_25950</name>
</gene>
<dbReference type="CDD" id="cd01029">
    <property type="entry name" value="TOPRIM_primases"/>
    <property type="match status" value="1"/>
</dbReference>
<dbReference type="InterPro" id="IPR006171">
    <property type="entry name" value="TOPRIM_dom"/>
</dbReference>
<dbReference type="AlphaFoldDB" id="A0A7J0BKM7"/>
<dbReference type="Pfam" id="PF13155">
    <property type="entry name" value="Toprim_2"/>
    <property type="match status" value="1"/>
</dbReference>
<feature type="domain" description="Toprim" evidence="1">
    <location>
        <begin position="179"/>
        <end position="258"/>
    </location>
</feature>
<accession>A0A7J0BKM7</accession>
<protein>
    <recommendedName>
        <fullName evidence="1">Toprim domain-containing protein</fullName>
    </recommendedName>
</protein>
<evidence type="ECO:0000313" key="2">
    <source>
        <dbReference type="EMBL" id="GFM34230.1"/>
    </source>
</evidence>
<dbReference type="GO" id="GO:0005737">
    <property type="term" value="C:cytoplasm"/>
    <property type="evidence" value="ECO:0007669"/>
    <property type="project" value="TreeGrafter"/>
</dbReference>
<dbReference type="PANTHER" id="PTHR30313">
    <property type="entry name" value="DNA PRIMASE"/>
    <property type="match status" value="1"/>
</dbReference>
<dbReference type="GO" id="GO:0006269">
    <property type="term" value="P:DNA replication, synthesis of primer"/>
    <property type="evidence" value="ECO:0007669"/>
    <property type="project" value="TreeGrafter"/>
</dbReference>
<dbReference type="Gene3D" id="3.40.1360.10">
    <property type="match status" value="1"/>
</dbReference>
<evidence type="ECO:0000313" key="3">
    <source>
        <dbReference type="Proteomes" id="UP000503840"/>
    </source>
</evidence>
<keyword evidence="3" id="KW-1185">Reference proteome</keyword>
<dbReference type="InterPro" id="IPR034154">
    <property type="entry name" value="TOPRIM_DnaG/twinkle"/>
</dbReference>